<evidence type="ECO:0000256" key="1">
    <source>
        <dbReference type="ARBA" id="ARBA00022598"/>
    </source>
</evidence>
<evidence type="ECO:0000313" key="5">
    <source>
        <dbReference type="EMBL" id="GFH01953.1"/>
    </source>
</evidence>
<dbReference type="NCBIfam" id="TIGR00121">
    <property type="entry name" value="birA_ligase"/>
    <property type="match status" value="1"/>
</dbReference>
<dbReference type="CDD" id="cd16442">
    <property type="entry name" value="BPL"/>
    <property type="match status" value="1"/>
</dbReference>
<sequence length="269" mass="27914">MTEPQLRRTTLNAVDRSPLDVDALRAVLPATEFRRVDVVSETGSTNADLIARAAGEDIAGAVLLAEHQSAGRGRHGRSWSAPARSQISMSLGVDTSGVAPDAWGWLPLLTGLAVAHTVRDLGIDAGLKWPNDVLVGTGKLAGILAEVAAPVIVVGLGLNVSLTEDELPDPNAVSLSMLGHDVDRTMLTALLLAALSDGLARWRTSDSTLAADYREVSTTIGTRVRAILPGDAEIVGTATGIDDGGRLLIDDAGTTVTVSAGDITHLRPA</sequence>
<dbReference type="Pfam" id="PF03099">
    <property type="entry name" value="BPL_LplA_LipB"/>
    <property type="match status" value="1"/>
</dbReference>
<dbReference type="PANTHER" id="PTHR12835:SF5">
    <property type="entry name" value="BIOTIN--PROTEIN LIGASE"/>
    <property type="match status" value="1"/>
</dbReference>
<organism evidence="5 6">
    <name type="scientific">Mycolicibacterium hippocampi</name>
    <dbReference type="NCBI Taxonomy" id="659824"/>
    <lineage>
        <taxon>Bacteria</taxon>
        <taxon>Bacillati</taxon>
        <taxon>Actinomycetota</taxon>
        <taxon>Actinomycetes</taxon>
        <taxon>Mycobacteriales</taxon>
        <taxon>Mycobacteriaceae</taxon>
        <taxon>Mycolicibacterium</taxon>
    </lineage>
</organism>
<accession>A0A7I9ZM72</accession>
<evidence type="ECO:0000259" key="4">
    <source>
        <dbReference type="PROSITE" id="PS51733"/>
    </source>
</evidence>
<dbReference type="PROSITE" id="PS51733">
    <property type="entry name" value="BPL_LPL_CATALYTIC"/>
    <property type="match status" value="1"/>
</dbReference>
<dbReference type="SUPFAM" id="SSF55681">
    <property type="entry name" value="Class II aaRS and biotin synthetases"/>
    <property type="match status" value="1"/>
</dbReference>
<dbReference type="Gene3D" id="2.30.30.100">
    <property type="match status" value="1"/>
</dbReference>
<keyword evidence="2" id="KW-0092">Biotin</keyword>
<dbReference type="GO" id="GO:0004077">
    <property type="term" value="F:biotin--[biotin carboxyl-carrier protein] ligase activity"/>
    <property type="evidence" value="ECO:0007669"/>
    <property type="project" value="UniProtKB-EC"/>
</dbReference>
<dbReference type="InterPro" id="IPR045864">
    <property type="entry name" value="aa-tRNA-synth_II/BPL/LPL"/>
</dbReference>
<dbReference type="GO" id="GO:0005737">
    <property type="term" value="C:cytoplasm"/>
    <property type="evidence" value="ECO:0007669"/>
    <property type="project" value="TreeGrafter"/>
</dbReference>
<protein>
    <recommendedName>
        <fullName evidence="3">biotin--[biotin carboxyl-carrier protein] ligase</fullName>
        <ecNumber evidence="3">6.3.4.15</ecNumber>
    </recommendedName>
</protein>
<feature type="domain" description="BPL/LPL catalytic" evidence="4">
    <location>
        <begin position="22"/>
        <end position="203"/>
    </location>
</feature>
<keyword evidence="6" id="KW-1185">Reference proteome</keyword>
<evidence type="ECO:0000256" key="2">
    <source>
        <dbReference type="ARBA" id="ARBA00023267"/>
    </source>
</evidence>
<gene>
    <name evidence="5" type="ORF">MHIP_24360</name>
</gene>
<evidence type="ECO:0000313" key="6">
    <source>
        <dbReference type="Proteomes" id="UP000465304"/>
    </source>
</evidence>
<dbReference type="PANTHER" id="PTHR12835">
    <property type="entry name" value="BIOTIN PROTEIN LIGASE"/>
    <property type="match status" value="1"/>
</dbReference>
<comment type="caution">
    <text evidence="5">The sequence shown here is derived from an EMBL/GenBank/DDBJ whole genome shotgun (WGS) entry which is preliminary data.</text>
</comment>
<reference evidence="5 6" key="1">
    <citation type="journal article" date="2019" name="Emerg. Microbes Infect.">
        <title>Comprehensive subspecies identification of 175 nontuberculous mycobacteria species based on 7547 genomic profiles.</title>
        <authorList>
            <person name="Matsumoto Y."/>
            <person name="Kinjo T."/>
            <person name="Motooka D."/>
            <person name="Nabeya D."/>
            <person name="Jung N."/>
            <person name="Uechi K."/>
            <person name="Horii T."/>
            <person name="Iida T."/>
            <person name="Fujita J."/>
            <person name="Nakamura S."/>
        </authorList>
    </citation>
    <scope>NUCLEOTIDE SEQUENCE [LARGE SCALE GENOMIC DNA]</scope>
    <source>
        <strain evidence="5 6">JCM 30996</strain>
    </source>
</reference>
<dbReference type="InterPro" id="IPR004143">
    <property type="entry name" value="BPL_LPL_catalytic"/>
</dbReference>
<dbReference type="Gene3D" id="3.30.930.10">
    <property type="entry name" value="Bira Bifunctional Protein, Domain 2"/>
    <property type="match status" value="1"/>
</dbReference>
<keyword evidence="1 5" id="KW-0436">Ligase</keyword>
<dbReference type="AlphaFoldDB" id="A0A7I9ZM72"/>
<dbReference type="Pfam" id="PF02237">
    <property type="entry name" value="BPL_C"/>
    <property type="match status" value="1"/>
</dbReference>
<dbReference type="EC" id="6.3.4.15" evidence="3"/>
<proteinExistence type="predicted"/>
<dbReference type="Proteomes" id="UP000465304">
    <property type="component" value="Unassembled WGS sequence"/>
</dbReference>
<dbReference type="InterPro" id="IPR004408">
    <property type="entry name" value="Biotin_CoA_COase_ligase"/>
</dbReference>
<dbReference type="InterPro" id="IPR003142">
    <property type="entry name" value="BPL_C"/>
</dbReference>
<dbReference type="EMBL" id="BLLB01000002">
    <property type="protein sequence ID" value="GFH01953.1"/>
    <property type="molecule type" value="Genomic_DNA"/>
</dbReference>
<evidence type="ECO:0000256" key="3">
    <source>
        <dbReference type="ARBA" id="ARBA00024227"/>
    </source>
</evidence>
<name>A0A7I9ZM72_9MYCO</name>